<accession>A0A443RZX2</accession>
<dbReference type="EMBL" id="NCKV01015430">
    <property type="protein sequence ID" value="RWS20801.1"/>
    <property type="molecule type" value="Genomic_DNA"/>
</dbReference>
<dbReference type="SUPFAM" id="SSF52129">
    <property type="entry name" value="Caspase-like"/>
    <property type="match status" value="1"/>
</dbReference>
<name>A0A443RZX2_9ACAR</name>
<dbReference type="PROSITE" id="PS50208">
    <property type="entry name" value="CASPASE_P20"/>
    <property type="match status" value="1"/>
</dbReference>
<organism evidence="2 3">
    <name type="scientific">Leptotrombidium deliense</name>
    <dbReference type="NCBI Taxonomy" id="299467"/>
    <lineage>
        <taxon>Eukaryota</taxon>
        <taxon>Metazoa</taxon>
        <taxon>Ecdysozoa</taxon>
        <taxon>Arthropoda</taxon>
        <taxon>Chelicerata</taxon>
        <taxon>Arachnida</taxon>
        <taxon>Acari</taxon>
        <taxon>Acariformes</taxon>
        <taxon>Trombidiformes</taxon>
        <taxon>Prostigmata</taxon>
        <taxon>Anystina</taxon>
        <taxon>Parasitengona</taxon>
        <taxon>Trombiculoidea</taxon>
        <taxon>Trombiculidae</taxon>
        <taxon>Leptotrombidium</taxon>
    </lineage>
</organism>
<dbReference type="Proteomes" id="UP000288716">
    <property type="component" value="Unassembled WGS sequence"/>
</dbReference>
<dbReference type="Gene3D" id="3.40.50.1460">
    <property type="match status" value="1"/>
</dbReference>
<feature type="non-terminal residue" evidence="2">
    <location>
        <position position="1"/>
    </location>
</feature>
<feature type="domain" description="Caspase family p20" evidence="1">
    <location>
        <begin position="4"/>
        <end position="45"/>
    </location>
</feature>
<evidence type="ECO:0000313" key="2">
    <source>
        <dbReference type="EMBL" id="RWS20801.1"/>
    </source>
</evidence>
<proteinExistence type="predicted"/>
<evidence type="ECO:0000313" key="3">
    <source>
        <dbReference type="Proteomes" id="UP000288716"/>
    </source>
</evidence>
<protein>
    <recommendedName>
        <fullName evidence="1">Caspase family p20 domain-containing protein</fullName>
    </recommendedName>
</protein>
<dbReference type="VEuPathDB" id="VectorBase:LDEU011239"/>
<sequence length="195" mass="23209">IELVFGTDGEYFALNHLISLFCNNACPQLRGKGKVIILDGPRGDNMYDFRRQDQVETCQVMKKIIDCKLTMEFNYPFNSFDIYTPFAEIHMQQKRLLCGSRYFPCFLFTHTEDEEVAYEIVEIDYFDKSDRCLVKLNNIRELVTYTRYWETWGHLKKSGHVNYVFCNLHPKYSRFPNLERIQNAQCFCDKEAKKE</sequence>
<evidence type="ECO:0000259" key="1">
    <source>
        <dbReference type="PROSITE" id="PS50208"/>
    </source>
</evidence>
<reference evidence="2 3" key="1">
    <citation type="journal article" date="2018" name="Gigascience">
        <title>Genomes of trombidid mites reveal novel predicted allergens and laterally-transferred genes associated with secondary metabolism.</title>
        <authorList>
            <person name="Dong X."/>
            <person name="Chaisiri K."/>
            <person name="Xia D."/>
            <person name="Armstrong S.D."/>
            <person name="Fang Y."/>
            <person name="Donnelly M.J."/>
            <person name="Kadowaki T."/>
            <person name="McGarry J.W."/>
            <person name="Darby A.C."/>
            <person name="Makepeace B.L."/>
        </authorList>
    </citation>
    <scope>NUCLEOTIDE SEQUENCE [LARGE SCALE GENOMIC DNA]</scope>
    <source>
        <strain evidence="2">UoL-UT</strain>
    </source>
</reference>
<dbReference type="GO" id="GO:0004197">
    <property type="term" value="F:cysteine-type endopeptidase activity"/>
    <property type="evidence" value="ECO:0007669"/>
    <property type="project" value="InterPro"/>
</dbReference>
<dbReference type="AlphaFoldDB" id="A0A443RZX2"/>
<dbReference type="InterPro" id="IPR001309">
    <property type="entry name" value="Pept_C14_p20"/>
</dbReference>
<gene>
    <name evidence="2" type="ORF">B4U80_14222</name>
</gene>
<comment type="caution">
    <text evidence="2">The sequence shown here is derived from an EMBL/GenBank/DDBJ whole genome shotgun (WGS) entry which is preliminary data.</text>
</comment>
<dbReference type="GO" id="GO:0006508">
    <property type="term" value="P:proteolysis"/>
    <property type="evidence" value="ECO:0007669"/>
    <property type="project" value="InterPro"/>
</dbReference>
<keyword evidence="3" id="KW-1185">Reference proteome</keyword>
<dbReference type="InterPro" id="IPR029030">
    <property type="entry name" value="Caspase-like_dom_sf"/>
</dbReference>